<name>A0ABT9MDJ1_9DEIO</name>
<comment type="catalytic activity">
    <reaction evidence="10">
        <text>6 Fe(III)-[cytochrome c] + NH4(+) + 2 H2O = 6 Fe(II)-[cytochrome c] + nitrite + 8 H(+)</text>
        <dbReference type="Rhea" id="RHEA:13089"/>
        <dbReference type="Rhea" id="RHEA-COMP:10350"/>
        <dbReference type="Rhea" id="RHEA-COMP:14399"/>
        <dbReference type="ChEBI" id="CHEBI:15377"/>
        <dbReference type="ChEBI" id="CHEBI:15378"/>
        <dbReference type="ChEBI" id="CHEBI:16301"/>
        <dbReference type="ChEBI" id="CHEBI:28938"/>
        <dbReference type="ChEBI" id="CHEBI:29033"/>
        <dbReference type="ChEBI" id="CHEBI:29034"/>
        <dbReference type="EC" id="1.7.2.2"/>
    </reaction>
</comment>
<evidence type="ECO:0000256" key="9">
    <source>
        <dbReference type="ARBA" id="ARBA00023004"/>
    </source>
</evidence>
<evidence type="ECO:0000313" key="12">
    <source>
        <dbReference type="EMBL" id="MDP9764629.1"/>
    </source>
</evidence>
<keyword evidence="8 12" id="KW-0560">Oxidoreductase</keyword>
<evidence type="ECO:0000256" key="11">
    <source>
        <dbReference type="SAM" id="Phobius"/>
    </source>
</evidence>
<gene>
    <name evidence="12" type="ORF">QO006_002075</name>
</gene>
<dbReference type="Proteomes" id="UP001232163">
    <property type="component" value="Unassembled WGS sequence"/>
</dbReference>
<keyword evidence="9" id="KW-0408">Iron</keyword>
<evidence type="ECO:0000256" key="5">
    <source>
        <dbReference type="ARBA" id="ARBA00022723"/>
    </source>
</evidence>
<evidence type="ECO:0000256" key="2">
    <source>
        <dbReference type="ARBA" id="ARBA00009288"/>
    </source>
</evidence>
<dbReference type="PANTHER" id="PTHR30633:SF0">
    <property type="entry name" value="CYTOCHROME C-552"/>
    <property type="match status" value="1"/>
</dbReference>
<evidence type="ECO:0000256" key="1">
    <source>
        <dbReference type="ARBA" id="ARBA00004196"/>
    </source>
</evidence>
<protein>
    <recommendedName>
        <fullName evidence="3">nitrite reductase (cytochrome; ammonia-forming)</fullName>
        <ecNumber evidence="3">1.7.2.2</ecNumber>
    </recommendedName>
</protein>
<evidence type="ECO:0000313" key="13">
    <source>
        <dbReference type="Proteomes" id="UP001232163"/>
    </source>
</evidence>
<dbReference type="GO" id="GO:0042279">
    <property type="term" value="F:nitrite reductase (cytochrome, ammonia-forming) activity"/>
    <property type="evidence" value="ECO:0007669"/>
    <property type="project" value="UniProtKB-EC"/>
</dbReference>
<dbReference type="CDD" id="cd00548">
    <property type="entry name" value="NrfA-like"/>
    <property type="match status" value="1"/>
</dbReference>
<proteinExistence type="inferred from homology"/>
<evidence type="ECO:0000256" key="7">
    <source>
        <dbReference type="ARBA" id="ARBA00022837"/>
    </source>
</evidence>
<feature type="transmembrane region" description="Helical" evidence="11">
    <location>
        <begin position="12"/>
        <end position="31"/>
    </location>
</feature>
<comment type="caution">
    <text evidence="12">The sequence shown here is derived from an EMBL/GenBank/DDBJ whole genome shotgun (WGS) entry which is preliminary data.</text>
</comment>
<evidence type="ECO:0000256" key="3">
    <source>
        <dbReference type="ARBA" id="ARBA00011887"/>
    </source>
</evidence>
<keyword evidence="7" id="KW-0106">Calcium</keyword>
<dbReference type="InterPro" id="IPR003321">
    <property type="entry name" value="Cyt_c552"/>
</dbReference>
<keyword evidence="13" id="KW-1185">Reference proteome</keyword>
<comment type="similarity">
    <text evidence="2">Belongs to the cytochrome c-552 family.</text>
</comment>
<dbReference type="PANTHER" id="PTHR30633">
    <property type="entry name" value="CYTOCHROME C-552 RESPIRATORY NITRITE REDUCTASE"/>
    <property type="match status" value="1"/>
</dbReference>
<dbReference type="InterPro" id="IPR036280">
    <property type="entry name" value="Multihaem_cyt_sf"/>
</dbReference>
<dbReference type="RefSeq" id="WP_307466229.1">
    <property type="nucleotide sequence ID" value="NZ_JAURUR010000006.1"/>
</dbReference>
<dbReference type="EC" id="1.7.2.2" evidence="3"/>
<evidence type="ECO:0000256" key="6">
    <source>
        <dbReference type="ARBA" id="ARBA00022729"/>
    </source>
</evidence>
<dbReference type="PIRSF" id="PIRSF000243">
    <property type="entry name" value="Cyt_c552"/>
    <property type="match status" value="1"/>
</dbReference>
<dbReference type="EMBL" id="JAURUR010000006">
    <property type="protein sequence ID" value="MDP9764629.1"/>
    <property type="molecule type" value="Genomic_DNA"/>
</dbReference>
<keyword evidence="4" id="KW-0349">Heme</keyword>
<dbReference type="Gene3D" id="1.20.140.10">
    <property type="entry name" value="Butyryl-CoA Dehydrogenase, subunit A, domain 3"/>
    <property type="match status" value="1"/>
</dbReference>
<dbReference type="SUPFAM" id="SSF48695">
    <property type="entry name" value="Multiheme cytochromes"/>
    <property type="match status" value="1"/>
</dbReference>
<evidence type="ECO:0000256" key="4">
    <source>
        <dbReference type="ARBA" id="ARBA00022617"/>
    </source>
</evidence>
<dbReference type="Pfam" id="PF02335">
    <property type="entry name" value="Cytochrom_C552"/>
    <property type="match status" value="1"/>
</dbReference>
<sequence>MTRPGTRPRPAVWLLLIALFAAVGVAVGMLLTNIQQRHDEAATQPAQFVTIPDFETDPAVWGKNWPRQYDSFMKTKETGVRTPYAGNEPFDKLAANPLRKKFWAGYAFEVEYNEDRGHYYSLIDQREIRRVKERKQPGTCANCHSADVPRLINTMGWAKMNKTPYNDLNKTELHQGVSCGDCHSNKDMSLTITRPAFVNAMAKRGVDVKEATHQQMRTYVCAQCHVEYYFEKDSKELIFPWSESKKLEDGITIENISTYYQKDGHTDWNHTKTGGPMIKMQHPDYEMYSTGIHAKNGVACADCHMPYTREGAQKVSDHWVRSPLQNLNNACQTCHKSSSDELRNRVVTIQNRTRDMQASAEAAISDAIDAIVAAKDAGATPEQLKKAYDLHREAQLRWDFVDAESSMGFHSPQEATRALGHSADMARQAQLEATRLLNQQQ</sequence>
<keyword evidence="5" id="KW-0479">Metal-binding</keyword>
<reference evidence="12 13" key="1">
    <citation type="submission" date="2023-07" db="EMBL/GenBank/DDBJ databases">
        <title>Genomic Encyclopedia of Type Strains, Phase IV (KMG-IV): sequencing the most valuable type-strain genomes for metagenomic binning, comparative biology and taxonomic classification.</title>
        <authorList>
            <person name="Goeker M."/>
        </authorList>
    </citation>
    <scope>NUCLEOTIDE SEQUENCE [LARGE SCALE GENOMIC DNA]</scope>
    <source>
        <strain evidence="12 13">NIO-1023</strain>
    </source>
</reference>
<keyword evidence="11" id="KW-0472">Membrane</keyword>
<keyword evidence="11" id="KW-1133">Transmembrane helix</keyword>
<evidence type="ECO:0000256" key="8">
    <source>
        <dbReference type="ARBA" id="ARBA00023002"/>
    </source>
</evidence>
<accession>A0ABT9MDJ1</accession>
<keyword evidence="11" id="KW-0812">Transmembrane</keyword>
<evidence type="ECO:0000256" key="10">
    <source>
        <dbReference type="ARBA" id="ARBA00049131"/>
    </source>
</evidence>
<keyword evidence="6" id="KW-0732">Signal</keyword>
<comment type="subcellular location">
    <subcellularLocation>
        <location evidence="1">Cell envelope</location>
    </subcellularLocation>
</comment>
<organism evidence="12 13">
    <name type="scientific">Deinococcus enclensis</name>
    <dbReference type="NCBI Taxonomy" id="1049582"/>
    <lineage>
        <taxon>Bacteria</taxon>
        <taxon>Thermotogati</taxon>
        <taxon>Deinococcota</taxon>
        <taxon>Deinococci</taxon>
        <taxon>Deinococcales</taxon>
        <taxon>Deinococcaceae</taxon>
        <taxon>Deinococcus</taxon>
    </lineage>
</organism>
<dbReference type="Gene3D" id="1.10.1130.10">
    <property type="entry name" value="Flavocytochrome C3, Chain A"/>
    <property type="match status" value="1"/>
</dbReference>